<keyword evidence="5 10" id="KW-0418">Kinase</keyword>
<feature type="domain" description="Protein kinase" evidence="9">
    <location>
        <begin position="10"/>
        <end position="267"/>
    </location>
</feature>
<dbReference type="Gene3D" id="1.10.510.10">
    <property type="entry name" value="Transferase(Phosphotransferase) domain 1"/>
    <property type="match status" value="1"/>
</dbReference>
<reference evidence="10 11" key="1">
    <citation type="submission" date="2018-11" db="EMBL/GenBank/DDBJ databases">
        <title>Micromonospora sp. PPF5-17, a new actinomycetes isolated from a hot spring soil.</title>
        <authorList>
            <person name="Thawai C."/>
        </authorList>
    </citation>
    <scope>NUCLEOTIDE SEQUENCE [LARGE SCALE GENOMIC DNA]</scope>
    <source>
        <strain evidence="10 11">PPF5-17</strain>
    </source>
</reference>
<evidence type="ECO:0000259" key="9">
    <source>
        <dbReference type="PROSITE" id="PS50011"/>
    </source>
</evidence>
<dbReference type="Proteomes" id="UP000280698">
    <property type="component" value="Unassembled WGS sequence"/>
</dbReference>
<dbReference type="SMART" id="SM00220">
    <property type="entry name" value="S_TKc"/>
    <property type="match status" value="1"/>
</dbReference>
<feature type="non-terminal residue" evidence="10">
    <location>
        <position position="321"/>
    </location>
</feature>
<evidence type="ECO:0000256" key="5">
    <source>
        <dbReference type="ARBA" id="ARBA00022777"/>
    </source>
</evidence>
<dbReference type="GO" id="GO:0004674">
    <property type="term" value="F:protein serine/threonine kinase activity"/>
    <property type="evidence" value="ECO:0007669"/>
    <property type="project" value="UniProtKB-KW"/>
</dbReference>
<feature type="binding site" evidence="7">
    <location>
        <position position="39"/>
    </location>
    <ligand>
        <name>ATP</name>
        <dbReference type="ChEBI" id="CHEBI:30616"/>
    </ligand>
</feature>
<keyword evidence="6 7" id="KW-0067">ATP-binding</keyword>
<evidence type="ECO:0000256" key="4">
    <source>
        <dbReference type="ARBA" id="ARBA00022741"/>
    </source>
</evidence>
<keyword evidence="11" id="KW-1185">Reference proteome</keyword>
<name>A0ABX9WE38_9ACTN</name>
<evidence type="ECO:0000256" key="1">
    <source>
        <dbReference type="ARBA" id="ARBA00012513"/>
    </source>
</evidence>
<dbReference type="PANTHER" id="PTHR43289">
    <property type="entry name" value="MITOGEN-ACTIVATED PROTEIN KINASE KINASE KINASE 20-RELATED"/>
    <property type="match status" value="1"/>
</dbReference>
<evidence type="ECO:0000256" key="2">
    <source>
        <dbReference type="ARBA" id="ARBA00022527"/>
    </source>
</evidence>
<proteinExistence type="predicted"/>
<dbReference type="EMBL" id="RJLN01000069">
    <property type="protein sequence ID" value="RNL94592.1"/>
    <property type="molecule type" value="Genomic_DNA"/>
</dbReference>
<evidence type="ECO:0000313" key="11">
    <source>
        <dbReference type="Proteomes" id="UP000280698"/>
    </source>
</evidence>
<dbReference type="InterPro" id="IPR008271">
    <property type="entry name" value="Ser/Thr_kinase_AS"/>
</dbReference>
<dbReference type="PROSITE" id="PS00108">
    <property type="entry name" value="PROTEIN_KINASE_ST"/>
    <property type="match status" value="1"/>
</dbReference>
<keyword evidence="3" id="KW-0808">Transferase</keyword>
<keyword evidence="4 7" id="KW-0547">Nucleotide-binding</keyword>
<evidence type="ECO:0000256" key="7">
    <source>
        <dbReference type="PROSITE-ProRule" id="PRU10141"/>
    </source>
</evidence>
<dbReference type="InterPro" id="IPR000719">
    <property type="entry name" value="Prot_kinase_dom"/>
</dbReference>
<sequence length="321" mass="34165">MQQVVIAGRYRLLDLVGRGGMGRVWRARDEVLHREVAVKQVVPPNWLAAHERDELRGRTLREARTAARLSHPNVVRVYDVVRVDDDPWLIMEYVPSRSLQEIMDSDGPLDPRRAAGIGLAVLAALRAAHDAGVLHRDVKPANVLLARDGRVLLTDFGLAVFDGGDGMMTRPGLVLGSPQYVAPERAAEGVSSVEADLWSLGATLHAAVEGRSPYARSTAMATLAALASQPPDPAPHAGPLQPVLVGLLHRDPGHRLRHDDAARLLAVAASTGPDATTLPGPLPAAPAWDSTDASPVPPPEDGFPALLPPAAAARAWSRAAQ</sequence>
<dbReference type="InterPro" id="IPR011009">
    <property type="entry name" value="Kinase-like_dom_sf"/>
</dbReference>
<dbReference type="CDD" id="cd14014">
    <property type="entry name" value="STKc_PknB_like"/>
    <property type="match status" value="1"/>
</dbReference>
<dbReference type="EC" id="2.7.11.1" evidence="1"/>
<dbReference type="PROSITE" id="PS00107">
    <property type="entry name" value="PROTEIN_KINASE_ATP"/>
    <property type="match status" value="1"/>
</dbReference>
<gene>
    <name evidence="10" type="ORF">EFE23_20835</name>
</gene>
<organism evidence="10 11">
    <name type="scientific">Micromonospora solifontis</name>
    <dbReference type="NCBI Taxonomy" id="2487138"/>
    <lineage>
        <taxon>Bacteria</taxon>
        <taxon>Bacillati</taxon>
        <taxon>Actinomycetota</taxon>
        <taxon>Actinomycetes</taxon>
        <taxon>Micromonosporales</taxon>
        <taxon>Micromonosporaceae</taxon>
        <taxon>Micromonospora</taxon>
    </lineage>
</organism>
<dbReference type="PROSITE" id="PS50011">
    <property type="entry name" value="PROTEIN_KINASE_DOM"/>
    <property type="match status" value="1"/>
</dbReference>
<protein>
    <recommendedName>
        <fullName evidence="1">non-specific serine/threonine protein kinase</fullName>
        <ecNumber evidence="1">2.7.11.1</ecNumber>
    </recommendedName>
</protein>
<dbReference type="PANTHER" id="PTHR43289:SF6">
    <property type="entry name" value="SERINE_THREONINE-PROTEIN KINASE NEKL-3"/>
    <property type="match status" value="1"/>
</dbReference>
<accession>A0ABX9WE38</accession>
<evidence type="ECO:0000256" key="8">
    <source>
        <dbReference type="SAM" id="MobiDB-lite"/>
    </source>
</evidence>
<evidence type="ECO:0000313" key="10">
    <source>
        <dbReference type="EMBL" id="RNL94592.1"/>
    </source>
</evidence>
<dbReference type="InterPro" id="IPR017441">
    <property type="entry name" value="Protein_kinase_ATP_BS"/>
</dbReference>
<feature type="region of interest" description="Disordered" evidence="8">
    <location>
        <begin position="272"/>
        <end position="305"/>
    </location>
</feature>
<dbReference type="Gene3D" id="3.30.200.20">
    <property type="entry name" value="Phosphorylase Kinase, domain 1"/>
    <property type="match status" value="1"/>
</dbReference>
<evidence type="ECO:0000256" key="3">
    <source>
        <dbReference type="ARBA" id="ARBA00022679"/>
    </source>
</evidence>
<evidence type="ECO:0000256" key="6">
    <source>
        <dbReference type="ARBA" id="ARBA00022840"/>
    </source>
</evidence>
<keyword evidence="2 10" id="KW-0723">Serine/threonine-protein kinase</keyword>
<dbReference type="SUPFAM" id="SSF56112">
    <property type="entry name" value="Protein kinase-like (PK-like)"/>
    <property type="match status" value="1"/>
</dbReference>
<comment type="caution">
    <text evidence="10">The sequence shown here is derived from an EMBL/GenBank/DDBJ whole genome shotgun (WGS) entry which is preliminary data.</text>
</comment>
<dbReference type="Pfam" id="PF00069">
    <property type="entry name" value="Pkinase"/>
    <property type="match status" value="1"/>
</dbReference>